<dbReference type="GO" id="GO:0016616">
    <property type="term" value="F:oxidoreductase activity, acting on the CH-OH group of donors, NAD or NADP as acceptor"/>
    <property type="evidence" value="ECO:0007669"/>
    <property type="project" value="UniProtKB-ARBA"/>
</dbReference>
<proteinExistence type="inferred from homology"/>
<organism evidence="5 6">
    <name type="scientific">Epicoccum nigrum</name>
    <name type="common">Soil fungus</name>
    <name type="synonym">Epicoccum purpurascens</name>
    <dbReference type="NCBI Taxonomy" id="105696"/>
    <lineage>
        <taxon>Eukaryota</taxon>
        <taxon>Fungi</taxon>
        <taxon>Dikarya</taxon>
        <taxon>Ascomycota</taxon>
        <taxon>Pezizomycotina</taxon>
        <taxon>Dothideomycetes</taxon>
        <taxon>Pleosporomycetidae</taxon>
        <taxon>Pleosporales</taxon>
        <taxon>Pleosporineae</taxon>
        <taxon>Didymellaceae</taxon>
        <taxon>Epicoccum</taxon>
    </lineage>
</organism>
<dbReference type="PRINTS" id="PR00081">
    <property type="entry name" value="GDHRDH"/>
</dbReference>
<evidence type="ECO:0000313" key="6">
    <source>
        <dbReference type="Proteomes" id="UP000193240"/>
    </source>
</evidence>
<dbReference type="PRINTS" id="PR00080">
    <property type="entry name" value="SDRFAMILY"/>
</dbReference>
<name>A0A1Y2LMG1_EPING</name>
<dbReference type="FunFam" id="3.40.50.720:FF:000047">
    <property type="entry name" value="NADP-dependent L-serine/L-allo-threonine dehydrogenase"/>
    <property type="match status" value="1"/>
</dbReference>
<keyword evidence="2" id="KW-0521">NADP</keyword>
<evidence type="ECO:0000256" key="2">
    <source>
        <dbReference type="ARBA" id="ARBA00022857"/>
    </source>
</evidence>
<dbReference type="InterPro" id="IPR020904">
    <property type="entry name" value="Sc_DH/Rdtase_CS"/>
</dbReference>
<dbReference type="OMA" id="NVCVREI"/>
<evidence type="ECO:0000256" key="4">
    <source>
        <dbReference type="RuleBase" id="RU000363"/>
    </source>
</evidence>
<dbReference type="SUPFAM" id="SSF51735">
    <property type="entry name" value="NAD(P)-binding Rossmann-fold domains"/>
    <property type="match status" value="1"/>
</dbReference>
<dbReference type="STRING" id="105696.A0A1Y2LMG1"/>
<evidence type="ECO:0000256" key="3">
    <source>
        <dbReference type="ARBA" id="ARBA00023002"/>
    </source>
</evidence>
<dbReference type="PROSITE" id="PS00061">
    <property type="entry name" value="ADH_SHORT"/>
    <property type="match status" value="1"/>
</dbReference>
<keyword evidence="6" id="KW-1185">Reference proteome</keyword>
<dbReference type="AlphaFoldDB" id="A0A1Y2LMG1"/>
<dbReference type="PANTHER" id="PTHR42901">
    <property type="entry name" value="ALCOHOL DEHYDROGENASE"/>
    <property type="match status" value="1"/>
</dbReference>
<reference evidence="5 6" key="1">
    <citation type="journal article" date="2017" name="Genome Announc.">
        <title>Genome sequence of the saprophytic ascomycete Epicoccum nigrum ICMP 19927 strain isolated from New Zealand.</title>
        <authorList>
            <person name="Fokin M."/>
            <person name="Fleetwood D."/>
            <person name="Weir B.S."/>
            <person name="Villas-Boas S.G."/>
        </authorList>
    </citation>
    <scope>NUCLEOTIDE SEQUENCE [LARGE SCALE GENOMIC DNA]</scope>
    <source>
        <strain evidence="5 6">ICMP 19927</strain>
    </source>
</reference>
<dbReference type="Gene3D" id="3.40.50.720">
    <property type="entry name" value="NAD(P)-binding Rossmann-like Domain"/>
    <property type="match status" value="1"/>
</dbReference>
<keyword evidence="3" id="KW-0560">Oxidoreductase</keyword>
<protein>
    <recommendedName>
        <fullName evidence="7">NAD(P)-binding protein</fullName>
    </recommendedName>
</protein>
<dbReference type="PANTHER" id="PTHR42901:SF1">
    <property type="entry name" value="ALCOHOL DEHYDROGENASE"/>
    <property type="match status" value="1"/>
</dbReference>
<accession>A0A1Y2LMG1</accession>
<dbReference type="InterPro" id="IPR002347">
    <property type="entry name" value="SDR_fam"/>
</dbReference>
<dbReference type="InParanoid" id="A0A1Y2LMG1"/>
<sequence length="314" mass="33857">MTPLSTGSFIRRAHTLYRSLLIAHKSPLSSFPPQHLHLPAAFKRMSSSQAKRLAGKTVLITGASSGIGKSTALEFARTQPDDLKLVLTARREDALEEVKKEIEGFAKGVKVHVVKLDVSSVEEIGQFVGKLPEEFKEIDVLVNNAGLVKGVAQAPSIAQADITTMFQTNVTGLIAMTQAILPIFLARPDGGRGDIINIGSIAGREPYAGGSIYCATKAAVRSFTDALRKELIASRVRVMEIDPGQVETEFSVVRFGGDREKAKKVYEGVEPLTGDDIAEVVVFAAARRENVVLADTLVFPNHQAAATVLHRKST</sequence>
<dbReference type="FunCoup" id="A0A1Y2LMG1">
    <property type="interactions" value="543"/>
</dbReference>
<gene>
    <name evidence="5" type="ORF">B5807_09283</name>
</gene>
<dbReference type="Proteomes" id="UP000193240">
    <property type="component" value="Unassembled WGS sequence"/>
</dbReference>
<dbReference type="InterPro" id="IPR036291">
    <property type="entry name" value="NAD(P)-bd_dom_sf"/>
</dbReference>
<dbReference type="EMBL" id="KZ107855">
    <property type="protein sequence ID" value="OSS45136.1"/>
    <property type="molecule type" value="Genomic_DNA"/>
</dbReference>
<comment type="similarity">
    <text evidence="1 4">Belongs to the short-chain dehydrogenases/reductases (SDR) family.</text>
</comment>
<dbReference type="Pfam" id="PF00106">
    <property type="entry name" value="adh_short"/>
    <property type="match status" value="1"/>
</dbReference>
<evidence type="ECO:0000313" key="5">
    <source>
        <dbReference type="EMBL" id="OSS45136.1"/>
    </source>
</evidence>
<evidence type="ECO:0000256" key="1">
    <source>
        <dbReference type="ARBA" id="ARBA00006484"/>
    </source>
</evidence>
<evidence type="ECO:0008006" key="7">
    <source>
        <dbReference type="Google" id="ProtNLM"/>
    </source>
</evidence>